<gene>
    <name evidence="1" type="ORF">BpHYR1_005879</name>
</gene>
<comment type="caution">
    <text evidence="1">The sequence shown here is derived from an EMBL/GenBank/DDBJ whole genome shotgun (WGS) entry which is preliminary data.</text>
</comment>
<evidence type="ECO:0000313" key="1">
    <source>
        <dbReference type="EMBL" id="RNA18572.1"/>
    </source>
</evidence>
<accession>A0A3M7R4Q1</accession>
<sequence>MTSLTKKRPILKFIQTIFKDFCTKFKEKLKNRKYNKELEKEISSKIEKGMKVRKQDNLDQNS</sequence>
<name>A0A3M7R4Q1_BRAPC</name>
<organism evidence="1 2">
    <name type="scientific">Brachionus plicatilis</name>
    <name type="common">Marine rotifer</name>
    <name type="synonym">Brachionus muelleri</name>
    <dbReference type="NCBI Taxonomy" id="10195"/>
    <lineage>
        <taxon>Eukaryota</taxon>
        <taxon>Metazoa</taxon>
        <taxon>Spiralia</taxon>
        <taxon>Gnathifera</taxon>
        <taxon>Rotifera</taxon>
        <taxon>Eurotatoria</taxon>
        <taxon>Monogononta</taxon>
        <taxon>Pseudotrocha</taxon>
        <taxon>Ploima</taxon>
        <taxon>Brachionidae</taxon>
        <taxon>Brachionus</taxon>
    </lineage>
</organism>
<dbReference type="Proteomes" id="UP000276133">
    <property type="component" value="Unassembled WGS sequence"/>
</dbReference>
<dbReference type="AlphaFoldDB" id="A0A3M7R4Q1"/>
<protein>
    <submittedName>
        <fullName evidence="1">Uncharacterized protein</fullName>
    </submittedName>
</protein>
<proteinExistence type="predicted"/>
<reference evidence="1 2" key="1">
    <citation type="journal article" date="2018" name="Sci. Rep.">
        <title>Genomic signatures of local adaptation to the degree of environmental predictability in rotifers.</title>
        <authorList>
            <person name="Franch-Gras L."/>
            <person name="Hahn C."/>
            <person name="Garcia-Roger E.M."/>
            <person name="Carmona M.J."/>
            <person name="Serra M."/>
            <person name="Gomez A."/>
        </authorList>
    </citation>
    <scope>NUCLEOTIDE SEQUENCE [LARGE SCALE GENOMIC DNA]</scope>
    <source>
        <strain evidence="1">HYR1</strain>
    </source>
</reference>
<evidence type="ECO:0000313" key="2">
    <source>
        <dbReference type="Proteomes" id="UP000276133"/>
    </source>
</evidence>
<keyword evidence="2" id="KW-1185">Reference proteome</keyword>
<dbReference type="EMBL" id="REGN01004214">
    <property type="protein sequence ID" value="RNA18572.1"/>
    <property type="molecule type" value="Genomic_DNA"/>
</dbReference>